<dbReference type="Proteomes" id="UP001152799">
    <property type="component" value="Chromosome 5"/>
</dbReference>
<dbReference type="AlphaFoldDB" id="A0A9N9QPW0"/>
<dbReference type="PANTHER" id="PTHR12566">
    <property type="entry name" value="CYTOPLASMIC POLYADENYLATION ELEMENT BINDING PROTEIN CPEB"/>
    <property type="match status" value="1"/>
</dbReference>
<dbReference type="FunFam" id="3.30.70.330:FF:000054">
    <property type="entry name" value="Cytoplasmic polyadenylation element-binding protein 1"/>
    <property type="match status" value="1"/>
</dbReference>
<dbReference type="SUPFAM" id="SSF54928">
    <property type="entry name" value="RNA-binding domain, RBD"/>
    <property type="match status" value="1"/>
</dbReference>
<dbReference type="Pfam" id="PF16367">
    <property type="entry name" value="RRM_7"/>
    <property type="match status" value="1"/>
</dbReference>
<evidence type="ECO:0000259" key="7">
    <source>
        <dbReference type="PROSITE" id="PS50102"/>
    </source>
</evidence>
<dbReference type="PROSITE" id="PS50102">
    <property type="entry name" value="RRM"/>
    <property type="match status" value="1"/>
</dbReference>
<dbReference type="InterPro" id="IPR035979">
    <property type="entry name" value="RBD_domain_sf"/>
</dbReference>
<keyword evidence="9" id="KW-1185">Reference proteome</keyword>
<accession>A0A9N9QPW0</accession>
<dbReference type="InterPro" id="IPR032292">
    <property type="entry name" value="CEBP1_N"/>
</dbReference>
<organism evidence="8 9">
    <name type="scientific">Ceutorhynchus assimilis</name>
    <name type="common">cabbage seed weevil</name>
    <dbReference type="NCBI Taxonomy" id="467358"/>
    <lineage>
        <taxon>Eukaryota</taxon>
        <taxon>Metazoa</taxon>
        <taxon>Ecdysozoa</taxon>
        <taxon>Arthropoda</taxon>
        <taxon>Hexapoda</taxon>
        <taxon>Insecta</taxon>
        <taxon>Pterygota</taxon>
        <taxon>Neoptera</taxon>
        <taxon>Endopterygota</taxon>
        <taxon>Coleoptera</taxon>
        <taxon>Polyphaga</taxon>
        <taxon>Cucujiformia</taxon>
        <taxon>Curculionidae</taxon>
        <taxon>Ceutorhynchinae</taxon>
        <taxon>Ceutorhynchus</taxon>
    </lineage>
</organism>
<comment type="similarity">
    <text evidence="1">Belongs to the RRM CPEB family.</text>
</comment>
<proteinExistence type="inferred from homology"/>
<dbReference type="EMBL" id="OU892281">
    <property type="protein sequence ID" value="CAG9768903.1"/>
    <property type="molecule type" value="Genomic_DNA"/>
</dbReference>
<reference evidence="8" key="1">
    <citation type="submission" date="2022-01" db="EMBL/GenBank/DDBJ databases">
        <authorList>
            <person name="King R."/>
        </authorList>
    </citation>
    <scope>NUCLEOTIDE SEQUENCE</scope>
</reference>
<evidence type="ECO:0000256" key="2">
    <source>
        <dbReference type="ARBA" id="ARBA00022737"/>
    </source>
</evidence>
<feature type="region of interest" description="Disordered" evidence="6">
    <location>
        <begin position="84"/>
        <end position="115"/>
    </location>
</feature>
<evidence type="ECO:0000256" key="3">
    <source>
        <dbReference type="ARBA" id="ARBA00022845"/>
    </source>
</evidence>
<dbReference type="FunFam" id="3.30.70.330:FF:000086">
    <property type="entry name" value="Putative Cytoplasmic polyadenylation element-binding protein 1"/>
    <property type="match status" value="1"/>
</dbReference>
<sequence>MIQNRWCFCCWYIGNLMFGPFQALRPKRLYQDDAQLSIDLLQNHSINSLLMRDVPLWEVEETEGEDTMYISDLLGLNSPRGQLNSSDYSDGLSTPPVSPQNQNTFDRQNNYGNESGKMRISKKYQRNVSFGSTGSSPQTPPHFARAMRSESLNDSCGSNSPFDQQQFLNRSFVSESPEAYSTAASSLQHISELGNLLNSLTVNDVSESLPGPEAIPDVDLEYLNAVRALQYLQNNPGALGSFFPTSPAAPLGGPNTNSSLLNLIPQNYYQLDRAARFHRSSASLYDAVCTWSGNLPARTEHPYGYSSKVFLGGVPWDISEQCLVQIFRQFGQVRVEWPGKDRQVSQPKGYAYLIMDSEKAVKTLIKSCDTDYTCENFFFKMGSKRMKSKDVQIIPWFLSDSNYTKSASQKLDASKTVFVGALHGMLTAYGLAVIMNDLFGGVVYAGIDTDKYKYPIGSGRVTFNNSRSYMKAIAACFIDIKTTKFTKKVQVDPYLEDSLCSICGFQQGPYFCRDLYCFKYFCRTCWVYQHVTLELFNHSPMCRNSKNSPFVGFGKQQRVAAASNHRAAAAYVDYDVIADPADRHVESSLVKPGTSFSMDLEEF</sequence>
<feature type="domain" description="RRM" evidence="7">
    <location>
        <begin position="307"/>
        <end position="393"/>
    </location>
</feature>
<dbReference type="GO" id="GO:0045202">
    <property type="term" value="C:synapse"/>
    <property type="evidence" value="ECO:0007669"/>
    <property type="project" value="TreeGrafter"/>
</dbReference>
<dbReference type="Pfam" id="PF16368">
    <property type="entry name" value="CEBP1_N"/>
    <property type="match status" value="1"/>
</dbReference>
<dbReference type="GO" id="GO:0043022">
    <property type="term" value="F:ribosome binding"/>
    <property type="evidence" value="ECO:0007669"/>
    <property type="project" value="TreeGrafter"/>
</dbReference>
<dbReference type="InterPro" id="IPR000504">
    <property type="entry name" value="RRM_dom"/>
</dbReference>
<dbReference type="GO" id="GO:2000766">
    <property type="term" value="P:negative regulation of cytoplasmic translation"/>
    <property type="evidence" value="ECO:0007669"/>
    <property type="project" value="TreeGrafter"/>
</dbReference>
<dbReference type="GO" id="GO:0043005">
    <property type="term" value="C:neuron projection"/>
    <property type="evidence" value="ECO:0007669"/>
    <property type="project" value="TreeGrafter"/>
</dbReference>
<dbReference type="PANTHER" id="PTHR12566:SF9">
    <property type="entry name" value="CYTOPLASMIC POLYADENYLATION ELEMENT-BINDING PROTEIN 1"/>
    <property type="match status" value="1"/>
</dbReference>
<name>A0A9N9QPW0_9CUCU</name>
<dbReference type="SMART" id="SM00360">
    <property type="entry name" value="RRM"/>
    <property type="match status" value="2"/>
</dbReference>
<dbReference type="Pfam" id="PF16366">
    <property type="entry name" value="CEBP_ZZ"/>
    <property type="match status" value="1"/>
</dbReference>
<evidence type="ECO:0000313" key="9">
    <source>
        <dbReference type="Proteomes" id="UP001152799"/>
    </source>
</evidence>
<gene>
    <name evidence="8" type="ORF">CEUTPL_LOCUS9421</name>
</gene>
<dbReference type="Gene3D" id="4.10.640.40">
    <property type="entry name" value="Cytoplasmic polyadenylation element-binding protein, ZZ domain"/>
    <property type="match status" value="1"/>
</dbReference>
<dbReference type="GO" id="GO:0000900">
    <property type="term" value="F:mRNA regulatory element binding translation repressor activity"/>
    <property type="evidence" value="ECO:0007669"/>
    <property type="project" value="TreeGrafter"/>
</dbReference>
<evidence type="ECO:0000256" key="5">
    <source>
        <dbReference type="PROSITE-ProRule" id="PRU00176"/>
    </source>
</evidence>
<dbReference type="GO" id="GO:0005737">
    <property type="term" value="C:cytoplasm"/>
    <property type="evidence" value="ECO:0007669"/>
    <property type="project" value="TreeGrafter"/>
</dbReference>
<dbReference type="Gene3D" id="3.30.70.330">
    <property type="match status" value="2"/>
</dbReference>
<dbReference type="InterPro" id="IPR038446">
    <property type="entry name" value="CEBP_ZZ_sf"/>
</dbReference>
<dbReference type="InterPro" id="IPR012677">
    <property type="entry name" value="Nucleotide-bd_a/b_plait_sf"/>
</dbReference>
<evidence type="ECO:0000313" key="8">
    <source>
        <dbReference type="EMBL" id="CAG9768903.1"/>
    </source>
</evidence>
<keyword evidence="2" id="KW-0677">Repeat</keyword>
<evidence type="ECO:0000256" key="6">
    <source>
        <dbReference type="SAM" id="MobiDB-lite"/>
    </source>
</evidence>
<protein>
    <recommendedName>
        <fullName evidence="7">RRM domain-containing protein</fullName>
    </recommendedName>
</protein>
<feature type="compositionally biased region" description="Polar residues" evidence="6">
    <location>
        <begin position="99"/>
        <end position="113"/>
    </location>
</feature>
<dbReference type="CDD" id="cd19757">
    <property type="entry name" value="Bbox1"/>
    <property type="match status" value="1"/>
</dbReference>
<evidence type="ECO:0000256" key="4">
    <source>
        <dbReference type="ARBA" id="ARBA00022884"/>
    </source>
</evidence>
<dbReference type="GO" id="GO:0005634">
    <property type="term" value="C:nucleus"/>
    <property type="evidence" value="ECO:0007669"/>
    <property type="project" value="TreeGrafter"/>
</dbReference>
<dbReference type="GO" id="GO:0008135">
    <property type="term" value="F:translation factor activity, RNA binding"/>
    <property type="evidence" value="ECO:0007669"/>
    <property type="project" value="TreeGrafter"/>
</dbReference>
<dbReference type="CDD" id="cd12725">
    <property type="entry name" value="RRM2_CPEB1"/>
    <property type="match status" value="1"/>
</dbReference>
<keyword evidence="4 5" id="KW-0694">RNA-binding</keyword>
<keyword evidence="3" id="KW-0810">Translation regulation</keyword>
<dbReference type="GO" id="GO:0003730">
    <property type="term" value="F:mRNA 3'-UTR binding"/>
    <property type="evidence" value="ECO:0007669"/>
    <property type="project" value="InterPro"/>
</dbReference>
<evidence type="ECO:0000256" key="1">
    <source>
        <dbReference type="ARBA" id="ARBA00010347"/>
    </source>
</evidence>
<dbReference type="OrthoDB" id="10033548at2759"/>
<dbReference type="InterPro" id="IPR034819">
    <property type="entry name" value="CPEB"/>
</dbReference>
<dbReference type="InterPro" id="IPR032296">
    <property type="entry name" value="CEBP_ZZ"/>
</dbReference>